<dbReference type="AlphaFoldDB" id="A0A397TA79"/>
<organism evidence="1 2">
    <name type="scientific">Glomus cerebriforme</name>
    <dbReference type="NCBI Taxonomy" id="658196"/>
    <lineage>
        <taxon>Eukaryota</taxon>
        <taxon>Fungi</taxon>
        <taxon>Fungi incertae sedis</taxon>
        <taxon>Mucoromycota</taxon>
        <taxon>Glomeromycotina</taxon>
        <taxon>Glomeromycetes</taxon>
        <taxon>Glomerales</taxon>
        <taxon>Glomeraceae</taxon>
        <taxon>Glomus</taxon>
    </lineage>
</organism>
<evidence type="ECO:0000313" key="2">
    <source>
        <dbReference type="Proteomes" id="UP000265703"/>
    </source>
</evidence>
<dbReference type="Proteomes" id="UP000265703">
    <property type="component" value="Unassembled WGS sequence"/>
</dbReference>
<dbReference type="Gene3D" id="1.25.40.10">
    <property type="entry name" value="Tetratricopeptide repeat domain"/>
    <property type="match status" value="1"/>
</dbReference>
<keyword evidence="2" id="KW-1185">Reference proteome</keyword>
<dbReference type="SUPFAM" id="SSF81901">
    <property type="entry name" value="HCP-like"/>
    <property type="match status" value="2"/>
</dbReference>
<dbReference type="SMART" id="SM00671">
    <property type="entry name" value="SEL1"/>
    <property type="match status" value="6"/>
</dbReference>
<dbReference type="InterPro" id="IPR011990">
    <property type="entry name" value="TPR-like_helical_dom_sf"/>
</dbReference>
<dbReference type="InterPro" id="IPR006597">
    <property type="entry name" value="Sel1-like"/>
</dbReference>
<dbReference type="Pfam" id="PF08238">
    <property type="entry name" value="Sel1"/>
    <property type="match status" value="6"/>
</dbReference>
<gene>
    <name evidence="1" type="ORF">C1645_600910</name>
</gene>
<comment type="caution">
    <text evidence="1">The sequence shown here is derived from an EMBL/GenBank/DDBJ whole genome shotgun (WGS) entry which is preliminary data.</text>
</comment>
<proteinExistence type="predicted"/>
<dbReference type="PANTHER" id="PTHR43628:SF1">
    <property type="entry name" value="CHITIN SYNTHASE REGULATORY FACTOR 2-RELATED"/>
    <property type="match status" value="1"/>
</dbReference>
<dbReference type="InterPro" id="IPR052945">
    <property type="entry name" value="Mitotic_Regulator"/>
</dbReference>
<accession>A0A397TA79</accession>
<dbReference type="EMBL" id="QKYT01000095">
    <property type="protein sequence ID" value="RIA93846.1"/>
    <property type="molecule type" value="Genomic_DNA"/>
</dbReference>
<protein>
    <recommendedName>
        <fullName evidence="3">HCP-like protein</fullName>
    </recommendedName>
</protein>
<sequence length="398" mass="45437">MKEENDQTDNNNLDSTIITNITDLNNSSSGINNFVTNEVNEAIKWIYEPSVEQVDELIYFIKMKLNEGNELKKSMIDDYCDNNSFNLQGIYNLLSNNQNQGQNSIFLLGIFNHLGIKTSINVQMAIQLYQKAAELGHNIAQCRLAHMYKNGEGVDIDYKKAFELFKESAQGEYPEGITELGICYDKGIGTNVNKNMSVELFRKAAYLNSSKAQYYLGIKYKDGIDIDKDGFKAFELFKESAERGYLDGLNMLGECYYNGIGTNIDRQIAFKLFQKAANLGNSAAEYNIALMYQNEEFIEEDHKKSYKPAGGVYSQLFGFLTNKMTSHFTDETFPFPEEFQKIDKLVTKVVRINNKNFDEKLKSDLNEAGKSPLFTNVEKYKEEGVFKDLKDLKSFLDE</sequence>
<dbReference type="PANTHER" id="PTHR43628">
    <property type="entry name" value="ACTIVATOR OF C KINASE PROTEIN 1-RELATED"/>
    <property type="match status" value="1"/>
</dbReference>
<evidence type="ECO:0000313" key="1">
    <source>
        <dbReference type="EMBL" id="RIA93846.1"/>
    </source>
</evidence>
<evidence type="ECO:0008006" key="3">
    <source>
        <dbReference type="Google" id="ProtNLM"/>
    </source>
</evidence>
<dbReference type="OrthoDB" id="2145777at2759"/>
<reference evidence="1 2" key="1">
    <citation type="submission" date="2018-06" db="EMBL/GenBank/DDBJ databases">
        <title>Comparative genomics reveals the genomic features of Rhizophagus irregularis, R. cerebriforme, R. diaphanum and Gigaspora rosea, and their symbiotic lifestyle signature.</title>
        <authorList>
            <person name="Morin E."/>
            <person name="San Clemente H."/>
            <person name="Chen E.C.H."/>
            <person name="De La Providencia I."/>
            <person name="Hainaut M."/>
            <person name="Kuo A."/>
            <person name="Kohler A."/>
            <person name="Murat C."/>
            <person name="Tang N."/>
            <person name="Roy S."/>
            <person name="Loubradou J."/>
            <person name="Henrissat B."/>
            <person name="Grigoriev I.V."/>
            <person name="Corradi N."/>
            <person name="Roux C."/>
            <person name="Martin F.M."/>
        </authorList>
    </citation>
    <scope>NUCLEOTIDE SEQUENCE [LARGE SCALE GENOMIC DNA]</scope>
    <source>
        <strain evidence="1 2">DAOM 227022</strain>
    </source>
</reference>
<name>A0A397TA79_9GLOM</name>